<dbReference type="Proteomes" id="UP001231649">
    <property type="component" value="Chromosome 16"/>
</dbReference>
<evidence type="ECO:0000313" key="1">
    <source>
        <dbReference type="EMBL" id="KAJ8722060.1"/>
    </source>
</evidence>
<protein>
    <submittedName>
        <fullName evidence="1">Uncharacterized protein</fullName>
    </submittedName>
</protein>
<evidence type="ECO:0000313" key="2">
    <source>
        <dbReference type="Proteomes" id="UP001231649"/>
    </source>
</evidence>
<keyword evidence="2" id="KW-1185">Reference proteome</keyword>
<gene>
    <name evidence="1" type="ORF">PYW08_004462</name>
</gene>
<accession>A0ACC2QPZ9</accession>
<sequence length="410" mass="48620">MELLSQDEINFIAKKCGFTNVLSWKLEDFPDKVIGYLGDHMKLIIQVELNGISSSLNLFVKCMPRFDKWKSEYLKEIGFFNKEYVMLSGLFNEFENGTGSRKWRPKLLFIREDIFVFENVSLLGYVMQAVQDTMGFEEMKASVECLARFHAQSYIYEERKSKQLGRLYRIWEHYSDYLQEPNTRPNWRNTGRNAVIDYLKEFSKYKSEPNFNRYVESIIPTLFQSAMDLMKPCSEYRNTVVHRDLWSNNIFLKKENNLSYHALIIDFQTVLYTSPMLDLSSLIYFNTSRIDRDKWTEELIEIYHETLSEELQAKEIDIVHIFNKTTIAEAYKKSIVFGITQAAIITPIVAMSKEKREDIFRDPKLSIQFHQVSRSQEFIDIAKEDDKYQRRITELLDEIVERFVFPKNDT</sequence>
<name>A0ACC2QPZ9_9NEOP</name>
<comment type="caution">
    <text evidence="1">The sequence shown here is derived from an EMBL/GenBank/DDBJ whole genome shotgun (WGS) entry which is preliminary data.</text>
</comment>
<dbReference type="EMBL" id="CM056792">
    <property type="protein sequence ID" value="KAJ8722060.1"/>
    <property type="molecule type" value="Genomic_DNA"/>
</dbReference>
<organism evidence="1 2">
    <name type="scientific">Mythimna loreyi</name>
    <dbReference type="NCBI Taxonomy" id="667449"/>
    <lineage>
        <taxon>Eukaryota</taxon>
        <taxon>Metazoa</taxon>
        <taxon>Ecdysozoa</taxon>
        <taxon>Arthropoda</taxon>
        <taxon>Hexapoda</taxon>
        <taxon>Insecta</taxon>
        <taxon>Pterygota</taxon>
        <taxon>Neoptera</taxon>
        <taxon>Endopterygota</taxon>
        <taxon>Lepidoptera</taxon>
        <taxon>Glossata</taxon>
        <taxon>Ditrysia</taxon>
        <taxon>Noctuoidea</taxon>
        <taxon>Noctuidae</taxon>
        <taxon>Noctuinae</taxon>
        <taxon>Hadenini</taxon>
        <taxon>Mythimna</taxon>
    </lineage>
</organism>
<reference evidence="1" key="1">
    <citation type="submission" date="2023-03" db="EMBL/GenBank/DDBJ databases">
        <title>Chromosome-level genomes of two armyworms, Mythimna separata and Mythimna loreyi, provide insights into the biosynthesis and reception of sex pheromones.</title>
        <authorList>
            <person name="Zhao H."/>
        </authorList>
    </citation>
    <scope>NUCLEOTIDE SEQUENCE</scope>
    <source>
        <strain evidence="1">BeijingLab</strain>
    </source>
</reference>
<proteinExistence type="predicted"/>